<evidence type="ECO:0000313" key="2">
    <source>
        <dbReference type="Proteomes" id="UP000184404"/>
    </source>
</evidence>
<accession>A0A1M4XNM8</accession>
<dbReference type="GO" id="GO:0016740">
    <property type="term" value="F:transferase activity"/>
    <property type="evidence" value="ECO:0007669"/>
    <property type="project" value="UniProtKB-KW"/>
</dbReference>
<dbReference type="STRING" id="1123243.SAMN02745190_01548"/>
<dbReference type="PANTHER" id="PTHR12526:SF630">
    <property type="entry name" value="GLYCOSYLTRANSFERASE"/>
    <property type="match status" value="1"/>
</dbReference>
<gene>
    <name evidence="1" type="ORF">SAMN02745190_01548</name>
</gene>
<dbReference type="Pfam" id="PF13692">
    <property type="entry name" value="Glyco_trans_1_4"/>
    <property type="match status" value="1"/>
</dbReference>
<evidence type="ECO:0000313" key="1">
    <source>
        <dbReference type="EMBL" id="SHE95040.1"/>
    </source>
</evidence>
<dbReference type="RefSeq" id="WP_072935640.1">
    <property type="nucleotide sequence ID" value="NZ_FQUG01000005.1"/>
</dbReference>
<keyword evidence="2" id="KW-1185">Reference proteome</keyword>
<proteinExistence type="predicted"/>
<dbReference type="OrthoDB" id="9807097at2"/>
<organism evidence="1 2">
    <name type="scientific">Schwartzia succinivorans DSM 10502</name>
    <dbReference type="NCBI Taxonomy" id="1123243"/>
    <lineage>
        <taxon>Bacteria</taxon>
        <taxon>Bacillati</taxon>
        <taxon>Bacillota</taxon>
        <taxon>Negativicutes</taxon>
        <taxon>Selenomonadales</taxon>
        <taxon>Selenomonadaceae</taxon>
        <taxon>Schwartzia</taxon>
    </lineage>
</organism>
<sequence>MTDILMLRSQNIVSDSRVLRYENWFQKHDISYRIVGWDREQSGIERENTIYCRIKAGFQQKSKAIIGRIKWNAWLMKYLYGYRKSYRIIHACDFDTVLPALVMQLFGKKVIFDIFDWFSDETRTGKWFIDKTINFLERLAVQKADLVILCEAGRLKQIQCIPNEYIVIPNIPSVPTVEFVSDRTFNKTIGYVGGIVADRGLEELVHVIAELPDWTLHIAGFGNERLVKEIEEYSRKYENIHYYGKVPYDEAIKIMRSVDLIYAMYYKNNRNHVFAAPNKFYEAIFLQKPIITTEGTLVGDKVRGVNSGYVIDEGEENLKKLLSLITTDDIKHVKLAIRNLAKINSTLFDSVMQRYLAHISVLSN</sequence>
<dbReference type="Proteomes" id="UP000184404">
    <property type="component" value="Unassembled WGS sequence"/>
</dbReference>
<reference evidence="1 2" key="1">
    <citation type="submission" date="2016-11" db="EMBL/GenBank/DDBJ databases">
        <authorList>
            <person name="Jaros S."/>
            <person name="Januszkiewicz K."/>
            <person name="Wedrychowicz H."/>
        </authorList>
    </citation>
    <scope>NUCLEOTIDE SEQUENCE [LARGE SCALE GENOMIC DNA]</scope>
    <source>
        <strain evidence="1 2">DSM 10502</strain>
    </source>
</reference>
<protein>
    <submittedName>
        <fullName evidence="1">Glycosyltransferase involved in cell wall bisynthesis</fullName>
    </submittedName>
</protein>
<dbReference type="PANTHER" id="PTHR12526">
    <property type="entry name" value="GLYCOSYLTRANSFERASE"/>
    <property type="match status" value="1"/>
</dbReference>
<dbReference type="EMBL" id="FQUG01000005">
    <property type="protein sequence ID" value="SHE95040.1"/>
    <property type="molecule type" value="Genomic_DNA"/>
</dbReference>
<name>A0A1M4XNM8_9FIRM</name>
<dbReference type="Gene3D" id="3.40.50.2000">
    <property type="entry name" value="Glycogen Phosphorylase B"/>
    <property type="match status" value="1"/>
</dbReference>
<dbReference type="SUPFAM" id="SSF53756">
    <property type="entry name" value="UDP-Glycosyltransferase/glycogen phosphorylase"/>
    <property type="match status" value="1"/>
</dbReference>
<keyword evidence="1" id="KW-0808">Transferase</keyword>
<dbReference type="AlphaFoldDB" id="A0A1M4XNM8"/>